<protein>
    <submittedName>
        <fullName evidence="2">Uncharacterized protein</fullName>
    </submittedName>
</protein>
<evidence type="ECO:0000256" key="1">
    <source>
        <dbReference type="SAM" id="Phobius"/>
    </source>
</evidence>
<comment type="caution">
    <text evidence="2">The sequence shown here is derived from an EMBL/GenBank/DDBJ whole genome shotgun (WGS) entry which is preliminary data.</text>
</comment>
<dbReference type="RefSeq" id="WP_129086671.1">
    <property type="nucleotide sequence ID" value="NZ_CP053836.1"/>
</dbReference>
<keyword evidence="1" id="KW-0812">Transmembrane</keyword>
<evidence type="ECO:0000313" key="2">
    <source>
        <dbReference type="EMBL" id="RXK06769.1"/>
    </source>
</evidence>
<dbReference type="EMBL" id="PDKK01000003">
    <property type="protein sequence ID" value="RXK06769.1"/>
    <property type="molecule type" value="Genomic_DNA"/>
</dbReference>
<dbReference type="AlphaFoldDB" id="A0A4Q1AWE6"/>
<evidence type="ECO:0000313" key="3">
    <source>
        <dbReference type="Proteomes" id="UP000289758"/>
    </source>
</evidence>
<dbReference type="Proteomes" id="UP000289758">
    <property type="component" value="Unassembled WGS sequence"/>
</dbReference>
<keyword evidence="1" id="KW-1133">Transmembrane helix</keyword>
<keyword evidence="3" id="KW-1185">Reference proteome</keyword>
<sequence length="105" mass="12472">MKKIESESLTNSENSVDYYNYKSFDFEKNIVFSVVDKFLPVIFWLGLSIIFIEALHQNIEIFNWNFLEGLFGFCRIFIPFGLGHILLFYVIYSIKDIKKRLDAKK</sequence>
<name>A0A4Q1AWE6_9BACT</name>
<reference evidence="2 3" key="1">
    <citation type="submission" date="2017-10" db="EMBL/GenBank/DDBJ databases">
        <title>Genomics of the genus Arcobacter.</title>
        <authorList>
            <person name="Perez-Cataluna A."/>
            <person name="Figueras M.J."/>
        </authorList>
    </citation>
    <scope>NUCLEOTIDE SEQUENCE [LARGE SCALE GENOMIC DNA]</scope>
    <source>
        <strain evidence="2 3">CECT 8441</strain>
    </source>
</reference>
<feature type="transmembrane region" description="Helical" evidence="1">
    <location>
        <begin position="38"/>
        <end position="56"/>
    </location>
</feature>
<accession>A0A4Q1AWE6</accession>
<proteinExistence type="predicted"/>
<keyword evidence="1" id="KW-0472">Membrane</keyword>
<dbReference type="OrthoDB" id="9939387at2"/>
<gene>
    <name evidence="2" type="ORF">CRV07_04890</name>
</gene>
<feature type="transmembrane region" description="Helical" evidence="1">
    <location>
        <begin position="76"/>
        <end position="94"/>
    </location>
</feature>
<organism evidence="2 3">
    <name type="scientific">Halarcobacter ebronensis</name>
    <dbReference type="NCBI Taxonomy" id="1462615"/>
    <lineage>
        <taxon>Bacteria</taxon>
        <taxon>Pseudomonadati</taxon>
        <taxon>Campylobacterota</taxon>
        <taxon>Epsilonproteobacteria</taxon>
        <taxon>Campylobacterales</taxon>
        <taxon>Arcobacteraceae</taxon>
        <taxon>Halarcobacter</taxon>
    </lineage>
</organism>